<sequence>MSLAPSRRVLGDVDFAAYVWPYLSFQYDFENGPHECVLPDMFSVVSTTYEVMDAHLRGMSESNEHKEPWVTEQQISTHLRPQTLQILCDAYNGKCPAELPALPSLGPSLSNIALRYTHANYCNCREVVRCMTACLFARYAFKRPQRRDLAAQLYSLCVSLRNTPDLPHTAPPFDLVADPEVPTPLPPLELTATPLERGAPSYEHAALRRLIKSHKRARLHGWVAHAVAVVQHRLLCLETDDGRFSDTTHEDELAERVKAVDLEPLRQPYPHEDAPLSLSPALF</sequence>
<evidence type="ECO:0000313" key="2">
    <source>
        <dbReference type="Proteomes" id="UP000011238"/>
    </source>
</evidence>
<dbReference type="KEGG" id="vg:5141286"/>
<name>Q14VK0_9VIRU</name>
<dbReference type="EMBL" id="DQ665917">
    <property type="protein sequence ID" value="ABG25772.1"/>
    <property type="molecule type" value="Genomic_DNA"/>
</dbReference>
<evidence type="ECO:0000313" key="1">
    <source>
        <dbReference type="EMBL" id="ABG25772.1"/>
    </source>
</evidence>
<dbReference type="GeneID" id="5141286"/>
<organism evidence="2">
    <name type="scientific">Ranid herpesvirus 1</name>
    <name type="common">Lucke tumor herpesvirus</name>
    <dbReference type="NCBI Taxonomy" id="85655"/>
    <lineage>
        <taxon>Viruses</taxon>
        <taxon>Duplodnaviria</taxon>
        <taxon>Heunggongvirae</taxon>
        <taxon>Peploviricota</taxon>
        <taxon>Herviviricetes</taxon>
        <taxon>Herpesvirales</taxon>
        <taxon>Alloherpesviridae</taxon>
        <taxon>Batravirus</taxon>
        <taxon>Batravirus ranidallo1</taxon>
    </lineage>
</organism>
<dbReference type="Proteomes" id="UP000011238">
    <property type="component" value="Segment"/>
</dbReference>
<protein>
    <submittedName>
        <fullName evidence="1">ORF130</fullName>
    </submittedName>
</protein>
<reference evidence="2" key="1">
    <citation type="journal article" date="1999" name="J. Cancer Res. Clin. Oncol.">
        <title>Genomic studies of the Lucke tumor herpesvirus (RaHV-1).</title>
        <authorList>
            <person name="Davison A.J."/>
            <person name="Sauerbier W."/>
            <person name="Dolan A."/>
            <person name="Addison C."/>
            <person name="McKinnell R.G."/>
        </authorList>
    </citation>
    <scope>NUCLEOTIDE SEQUENCE [LARGE SCALE GENOMIC DNA]</scope>
    <source>
        <strain evidence="2">McKinnell</strain>
    </source>
</reference>
<reference evidence="1 2" key="2">
    <citation type="journal article" date="2006" name="J. Gen. Virol.">
        <title>Genome sequences of two frog herpesviruses.</title>
        <authorList>
            <person name="Davison A.J."/>
            <person name="Cunningham C."/>
            <person name="Sauerbier W."/>
            <person name="McKinnell R.G."/>
        </authorList>
    </citation>
    <scope>NUCLEOTIDE SEQUENCE [LARGE SCALE GENOMIC DNA]</scope>
    <source>
        <strain evidence="1 2">McKinnell</strain>
    </source>
</reference>
<proteinExistence type="predicted"/>
<dbReference type="RefSeq" id="YP_656785.1">
    <property type="nucleotide sequence ID" value="NC_008211.1"/>
</dbReference>
<keyword evidence="2" id="KW-1185">Reference proteome</keyword>
<accession>Q14VK0</accession>